<keyword evidence="9" id="KW-1185">Reference proteome</keyword>
<sequence>MTSTVLGSTHSALAHTMASVSELTCIYSAHDHEVMVTEEKINALMKAAGVNVEPFWLGLFAKALASVHIGSLVCKVGADEPAPAGGLAPSTTAAPHTLLMNRRWKQRKKNQESEDDMGFGLSD</sequence>
<comment type="similarity">
    <text evidence="2">Belongs to the eukaryotic ribosomal protein P1/P2 family.</text>
</comment>
<dbReference type="GO" id="GO:0043021">
    <property type="term" value="F:ribonucleoprotein complex binding"/>
    <property type="evidence" value="ECO:0007669"/>
    <property type="project" value="TreeGrafter"/>
</dbReference>
<dbReference type="GO" id="GO:0030295">
    <property type="term" value="F:protein kinase activator activity"/>
    <property type="evidence" value="ECO:0007669"/>
    <property type="project" value="TreeGrafter"/>
</dbReference>
<dbReference type="PANTHER" id="PTHR45696">
    <property type="entry name" value="60S ACIDIC RIBOSOMAL PROTEIN P1"/>
    <property type="match status" value="1"/>
</dbReference>
<dbReference type="GeneID" id="103661653"/>
<dbReference type="GO" id="GO:0003735">
    <property type="term" value="F:structural constituent of ribosome"/>
    <property type="evidence" value="ECO:0007669"/>
    <property type="project" value="TreeGrafter"/>
</dbReference>
<evidence type="ECO:0000313" key="10">
    <source>
        <dbReference type="RefSeq" id="XP_040481901.1"/>
    </source>
</evidence>
<accession>A0A8M1FEV3</accession>
<evidence type="ECO:0000256" key="4">
    <source>
        <dbReference type="ARBA" id="ARBA00023274"/>
    </source>
</evidence>
<dbReference type="PANTHER" id="PTHR45696:SF10">
    <property type="entry name" value="LARGE RIBOSOMAL SUBUNIT PROTEIN P1"/>
    <property type="match status" value="1"/>
</dbReference>
<dbReference type="OrthoDB" id="2194681at2759"/>
<keyword evidence="3" id="KW-0689">Ribosomal protein</keyword>
<dbReference type="Proteomes" id="UP000261680">
    <property type="component" value="Unplaced"/>
</dbReference>
<dbReference type="CDD" id="cd05831">
    <property type="entry name" value="Ribosomal_P1"/>
    <property type="match status" value="1"/>
</dbReference>
<feature type="region of interest" description="Disordered" evidence="8">
    <location>
        <begin position="103"/>
        <end position="123"/>
    </location>
</feature>
<protein>
    <recommendedName>
        <fullName evidence="6">Large ribosomal subunit protein P1</fullName>
    </recommendedName>
    <alternativeName>
        <fullName evidence="7">60S acidic ribosomal protein P1</fullName>
    </alternativeName>
</protein>
<evidence type="ECO:0000256" key="8">
    <source>
        <dbReference type="SAM" id="MobiDB-lite"/>
    </source>
</evidence>
<dbReference type="KEGG" id="umr:103661653"/>
<dbReference type="GO" id="GO:0022625">
    <property type="term" value="C:cytosolic large ribosomal subunit"/>
    <property type="evidence" value="ECO:0007669"/>
    <property type="project" value="TreeGrafter"/>
</dbReference>
<keyword evidence="4" id="KW-0687">Ribonucleoprotein</keyword>
<evidence type="ECO:0000256" key="3">
    <source>
        <dbReference type="ARBA" id="ARBA00022980"/>
    </source>
</evidence>
<evidence type="ECO:0000256" key="5">
    <source>
        <dbReference type="ARBA" id="ARBA00038554"/>
    </source>
</evidence>
<dbReference type="RefSeq" id="XP_040481901.1">
    <property type="nucleotide sequence ID" value="XM_040625967.1"/>
</dbReference>
<dbReference type="Pfam" id="PF00428">
    <property type="entry name" value="Ribosomal_60s"/>
    <property type="match status" value="1"/>
</dbReference>
<dbReference type="Gene3D" id="1.10.10.1410">
    <property type="match status" value="1"/>
</dbReference>
<evidence type="ECO:0000256" key="1">
    <source>
        <dbReference type="ARBA" id="ARBA00003362"/>
    </source>
</evidence>
<dbReference type="FunFam" id="1.10.10.1410:FF:000001">
    <property type="entry name" value="60S acidic ribosomal protein P1"/>
    <property type="match status" value="1"/>
</dbReference>
<evidence type="ECO:0000256" key="7">
    <source>
        <dbReference type="ARBA" id="ARBA00042918"/>
    </source>
</evidence>
<evidence type="ECO:0000313" key="9">
    <source>
        <dbReference type="Proteomes" id="UP000261680"/>
    </source>
</evidence>
<name>A0A8M1FEV3_URSMA</name>
<dbReference type="AlphaFoldDB" id="A0A8M1FEV3"/>
<organism evidence="9 10">
    <name type="scientific">Ursus maritimus</name>
    <name type="common">Polar bear</name>
    <name type="synonym">Thalarctos maritimus</name>
    <dbReference type="NCBI Taxonomy" id="29073"/>
    <lineage>
        <taxon>Eukaryota</taxon>
        <taxon>Metazoa</taxon>
        <taxon>Chordata</taxon>
        <taxon>Craniata</taxon>
        <taxon>Vertebrata</taxon>
        <taxon>Euteleostomi</taxon>
        <taxon>Mammalia</taxon>
        <taxon>Eutheria</taxon>
        <taxon>Laurasiatheria</taxon>
        <taxon>Carnivora</taxon>
        <taxon>Caniformia</taxon>
        <taxon>Ursidae</taxon>
        <taxon>Ursus</taxon>
    </lineage>
</organism>
<comment type="subunit">
    <text evidence="5">Heterodimer with RPLP2 at the lateral ribosomal stalk of the large ribosomal subunit.</text>
</comment>
<comment type="function">
    <text evidence="1">Plays an important role in the elongation step of protein synthesis.</text>
</comment>
<evidence type="ECO:0000256" key="6">
    <source>
        <dbReference type="ARBA" id="ARBA00041116"/>
    </source>
</evidence>
<proteinExistence type="inferred from homology"/>
<dbReference type="InterPro" id="IPR038716">
    <property type="entry name" value="P1/P2_N_sf"/>
</dbReference>
<evidence type="ECO:0000256" key="2">
    <source>
        <dbReference type="ARBA" id="ARBA00005436"/>
    </source>
</evidence>
<reference evidence="10" key="1">
    <citation type="submission" date="2025-08" db="UniProtKB">
        <authorList>
            <consortium name="RefSeq"/>
        </authorList>
    </citation>
    <scope>IDENTIFICATION</scope>
    <source>
        <tissue evidence="10">Whole blood</tissue>
    </source>
</reference>
<dbReference type="GO" id="GO:0002181">
    <property type="term" value="P:cytoplasmic translation"/>
    <property type="evidence" value="ECO:0007669"/>
    <property type="project" value="TreeGrafter"/>
</dbReference>
<gene>
    <name evidence="10" type="primary">LOC103661653</name>
</gene>